<dbReference type="PANTHER" id="PTHR43649:SF12">
    <property type="entry name" value="DIACETYLCHITOBIOSE BINDING PROTEIN DASA"/>
    <property type="match status" value="1"/>
</dbReference>
<keyword evidence="3" id="KW-1185">Reference proteome</keyword>
<dbReference type="AlphaFoldDB" id="A0A256IMP7"/>
<dbReference type="Pfam" id="PF01547">
    <property type="entry name" value="SBP_bac_1"/>
    <property type="match status" value="1"/>
</dbReference>
<dbReference type="InterPro" id="IPR006059">
    <property type="entry name" value="SBP"/>
</dbReference>
<name>A0A256IMP7_9EURY</name>
<accession>A0A256IMP7</accession>
<dbReference type="InterPro" id="IPR050490">
    <property type="entry name" value="Bact_solute-bd_prot1"/>
</dbReference>
<evidence type="ECO:0000256" key="1">
    <source>
        <dbReference type="SAM" id="MobiDB-lite"/>
    </source>
</evidence>
<evidence type="ECO:0008006" key="4">
    <source>
        <dbReference type="Google" id="ProtNLM"/>
    </source>
</evidence>
<dbReference type="EMBL" id="NHPJ01000056">
    <property type="protein sequence ID" value="OYR57791.1"/>
    <property type="molecule type" value="Genomic_DNA"/>
</dbReference>
<gene>
    <name evidence="2" type="ORF">DJ70_04800</name>
</gene>
<dbReference type="PANTHER" id="PTHR43649">
    <property type="entry name" value="ARABINOSE-BINDING PROTEIN-RELATED"/>
    <property type="match status" value="1"/>
</dbReference>
<protein>
    <recommendedName>
        <fullName evidence="4">Sugar ABC transporter substrate-binding protein</fullName>
    </recommendedName>
</protein>
<comment type="caution">
    <text evidence="2">The sequence shown here is derived from an EMBL/GenBank/DDBJ whole genome shotgun (WGS) entry which is preliminary data.</text>
</comment>
<reference evidence="2 3" key="1">
    <citation type="journal article" date="2014" name="Front. Microbiol.">
        <title>Population and genomic analysis of the genus Halorubrum.</title>
        <authorList>
            <person name="Fullmer M.S."/>
            <person name="Soucy S.M."/>
            <person name="Swithers K.S."/>
            <person name="Makkay A.M."/>
            <person name="Wheeler R."/>
            <person name="Ventosa A."/>
            <person name="Gogarten J.P."/>
            <person name="Papke R.T."/>
        </authorList>
    </citation>
    <scope>NUCLEOTIDE SEQUENCE [LARGE SCALE GENOMIC DNA]</scope>
    <source>
        <strain evidence="2 3">Cb34</strain>
    </source>
</reference>
<dbReference type="SUPFAM" id="SSF53850">
    <property type="entry name" value="Periplasmic binding protein-like II"/>
    <property type="match status" value="1"/>
</dbReference>
<dbReference type="Gene3D" id="3.40.190.10">
    <property type="entry name" value="Periplasmic binding protein-like II"/>
    <property type="match status" value="2"/>
</dbReference>
<evidence type="ECO:0000313" key="2">
    <source>
        <dbReference type="EMBL" id="OYR57791.1"/>
    </source>
</evidence>
<dbReference type="Proteomes" id="UP000216308">
    <property type="component" value="Unassembled WGS sequence"/>
</dbReference>
<feature type="region of interest" description="Disordered" evidence="1">
    <location>
        <begin position="460"/>
        <end position="482"/>
    </location>
</feature>
<evidence type="ECO:0000313" key="3">
    <source>
        <dbReference type="Proteomes" id="UP000216308"/>
    </source>
</evidence>
<proteinExistence type="predicted"/>
<organism evidence="2 3">
    <name type="scientific">Halorubrum halodurans</name>
    <dbReference type="NCBI Taxonomy" id="1383851"/>
    <lineage>
        <taxon>Archaea</taxon>
        <taxon>Methanobacteriati</taxon>
        <taxon>Methanobacteriota</taxon>
        <taxon>Stenosarchaea group</taxon>
        <taxon>Halobacteria</taxon>
        <taxon>Halobacteriales</taxon>
        <taxon>Haloferacaceae</taxon>
        <taxon>Halorubrum</taxon>
    </lineage>
</organism>
<sequence>MIVPYCRRMSDDSTGSGVSRRRYLTTAGAMGAAGLAGCAGGGGGSDGSTTGSSGDEIGGTVTVFSGSAFVDSGIVDALHEAGVPDSITIEMTVPPQDSGSKQQQLRTAINAEESDPDLVLTDNGWTIPFIVRDDLVNLEEEMDDEFIARVREEGVQSMIDTGTHPETGDLYSVPVFPDYPVITYRKDLLRDAGYGDSDFETWRSNPPTWAEFSQIVSEAQSGSDVEYGHLWQGNNYIGLACCTFNEFLTSMGGAFFGGQNNLFGPVGDRPVTLDSEESIDGIEAAVDIIHGTGSAPMDIAGVSPQEVAGWIEPDTKSTFESGSAVTQRNWTYSIGGAVTAFEGTDMELGVMPLPAGPNGSWHAQGGWIMSMNPYTDNMASAKEVIKAWWEDSVLQHQFDAANYMPPKPELFSYVEESDTYGPYYEALQYSAENLIPRPTTSVWPNQRSIVASEVNSALRQEQTPQEAATAMQEQISAIEEQS</sequence>